<name>A0A8S3Q4S9_MYTED</name>
<protein>
    <recommendedName>
        <fullName evidence="3">Ig-like domain-containing protein</fullName>
    </recommendedName>
</protein>
<dbReference type="AlphaFoldDB" id="A0A8S3Q4S9"/>
<evidence type="ECO:0000313" key="5">
    <source>
        <dbReference type="Proteomes" id="UP000683360"/>
    </source>
</evidence>
<keyword evidence="5" id="KW-1185">Reference proteome</keyword>
<dbReference type="InterPro" id="IPR007110">
    <property type="entry name" value="Ig-like_dom"/>
</dbReference>
<proteinExistence type="predicted"/>
<dbReference type="PROSITE" id="PS50835">
    <property type="entry name" value="IG_LIKE"/>
    <property type="match status" value="1"/>
</dbReference>
<dbReference type="GO" id="GO:0005886">
    <property type="term" value="C:plasma membrane"/>
    <property type="evidence" value="ECO:0007669"/>
    <property type="project" value="TreeGrafter"/>
</dbReference>
<comment type="caution">
    <text evidence="4">The sequence shown here is derived from an EMBL/GenBank/DDBJ whole genome shotgun (WGS) entry which is preliminary data.</text>
</comment>
<evidence type="ECO:0000259" key="3">
    <source>
        <dbReference type="PROSITE" id="PS50835"/>
    </source>
</evidence>
<dbReference type="GO" id="GO:0007156">
    <property type="term" value="P:homophilic cell adhesion via plasma membrane adhesion molecules"/>
    <property type="evidence" value="ECO:0007669"/>
    <property type="project" value="TreeGrafter"/>
</dbReference>
<sequence length="165" mass="18431">MILVTMAPLMLQGKAISVITGYVRSTIQKTEDCRTLREIKLIMVDPGVLYMELEAFRGIDAMFQFASKPSMPSNTRLVDHFMIFENVTVADGGIYICTARNEIGTDIKVVHVIVKARPHVLHTAPVIHALSSVKVDYYSSTKLFCNATGFPTPSLTWKFHNVNII</sequence>
<dbReference type="PANTHER" id="PTHR45080:SF8">
    <property type="entry name" value="IG-LIKE DOMAIN-CONTAINING PROTEIN"/>
    <property type="match status" value="1"/>
</dbReference>
<dbReference type="InterPro" id="IPR036179">
    <property type="entry name" value="Ig-like_dom_sf"/>
</dbReference>
<evidence type="ECO:0000256" key="1">
    <source>
        <dbReference type="ARBA" id="ARBA00022729"/>
    </source>
</evidence>
<feature type="domain" description="Ig-like" evidence="3">
    <location>
        <begin position="118"/>
        <end position="165"/>
    </location>
</feature>
<dbReference type="OrthoDB" id="504170at2759"/>
<reference evidence="4" key="1">
    <citation type="submission" date="2021-03" db="EMBL/GenBank/DDBJ databases">
        <authorList>
            <person name="Bekaert M."/>
        </authorList>
    </citation>
    <scope>NUCLEOTIDE SEQUENCE</scope>
</reference>
<dbReference type="PANTHER" id="PTHR45080">
    <property type="entry name" value="CONTACTIN 5"/>
    <property type="match status" value="1"/>
</dbReference>
<keyword evidence="1" id="KW-0732">Signal</keyword>
<dbReference type="InterPro" id="IPR050958">
    <property type="entry name" value="Cell_Adh-Cytoskel_Orgn"/>
</dbReference>
<organism evidence="4 5">
    <name type="scientific">Mytilus edulis</name>
    <name type="common">Blue mussel</name>
    <dbReference type="NCBI Taxonomy" id="6550"/>
    <lineage>
        <taxon>Eukaryota</taxon>
        <taxon>Metazoa</taxon>
        <taxon>Spiralia</taxon>
        <taxon>Lophotrochozoa</taxon>
        <taxon>Mollusca</taxon>
        <taxon>Bivalvia</taxon>
        <taxon>Autobranchia</taxon>
        <taxon>Pteriomorphia</taxon>
        <taxon>Mytilida</taxon>
        <taxon>Mytiloidea</taxon>
        <taxon>Mytilidae</taxon>
        <taxon>Mytilinae</taxon>
        <taxon>Mytilus</taxon>
    </lineage>
</organism>
<evidence type="ECO:0000256" key="2">
    <source>
        <dbReference type="ARBA" id="ARBA00023157"/>
    </source>
</evidence>
<dbReference type="Proteomes" id="UP000683360">
    <property type="component" value="Unassembled WGS sequence"/>
</dbReference>
<dbReference type="SUPFAM" id="SSF48726">
    <property type="entry name" value="Immunoglobulin"/>
    <property type="match status" value="2"/>
</dbReference>
<dbReference type="EMBL" id="CAJPWZ010000346">
    <property type="protein sequence ID" value="CAG2190948.1"/>
    <property type="molecule type" value="Genomic_DNA"/>
</dbReference>
<dbReference type="InterPro" id="IPR013783">
    <property type="entry name" value="Ig-like_fold"/>
</dbReference>
<gene>
    <name evidence="4" type="ORF">MEDL_6209</name>
</gene>
<keyword evidence="2" id="KW-1015">Disulfide bond</keyword>
<evidence type="ECO:0000313" key="4">
    <source>
        <dbReference type="EMBL" id="CAG2190948.1"/>
    </source>
</evidence>
<accession>A0A8S3Q4S9</accession>
<dbReference type="Gene3D" id="2.60.40.10">
    <property type="entry name" value="Immunoglobulins"/>
    <property type="match status" value="1"/>
</dbReference>